<dbReference type="InterPro" id="IPR037818">
    <property type="entry name" value="TAF8"/>
</dbReference>
<dbReference type="Pfam" id="PF10406">
    <property type="entry name" value="TAF8_C"/>
    <property type="match status" value="1"/>
</dbReference>
<keyword evidence="10" id="KW-1185">Reference proteome</keyword>
<comment type="caution">
    <text evidence="9">The sequence shown here is derived from an EMBL/GenBank/DDBJ whole genome shotgun (WGS) entry which is preliminary data.</text>
</comment>
<keyword evidence="6" id="KW-0539">Nucleus</keyword>
<dbReference type="EMBL" id="LCWF01000025">
    <property type="protein sequence ID" value="KKY27323.1"/>
    <property type="molecule type" value="Genomic_DNA"/>
</dbReference>
<proteinExistence type="inferred from homology"/>
<feature type="compositionally biased region" description="Low complexity" evidence="7">
    <location>
        <begin position="222"/>
        <end position="233"/>
    </location>
</feature>
<dbReference type="GO" id="GO:0005669">
    <property type="term" value="C:transcription factor TFIID complex"/>
    <property type="evidence" value="ECO:0007669"/>
    <property type="project" value="InterPro"/>
</dbReference>
<dbReference type="InterPro" id="IPR019473">
    <property type="entry name" value="TFIID_su8_C"/>
</dbReference>
<dbReference type="GO" id="GO:0006367">
    <property type="term" value="P:transcription initiation at RNA polymerase II promoter"/>
    <property type="evidence" value="ECO:0007669"/>
    <property type="project" value="TreeGrafter"/>
</dbReference>
<evidence type="ECO:0000256" key="2">
    <source>
        <dbReference type="ARBA" id="ARBA00008767"/>
    </source>
</evidence>
<comment type="subcellular location">
    <subcellularLocation>
        <location evidence="1">Nucleus</location>
    </subcellularLocation>
</comment>
<evidence type="ECO:0000313" key="10">
    <source>
        <dbReference type="Proteomes" id="UP000053317"/>
    </source>
</evidence>
<evidence type="ECO:0000313" key="9">
    <source>
        <dbReference type="EMBL" id="KKY27323.1"/>
    </source>
</evidence>
<evidence type="ECO:0000256" key="1">
    <source>
        <dbReference type="ARBA" id="ARBA00004123"/>
    </source>
</evidence>
<evidence type="ECO:0000256" key="4">
    <source>
        <dbReference type="ARBA" id="ARBA00023015"/>
    </source>
</evidence>
<dbReference type="AlphaFoldDB" id="A0A0G2GVP6"/>
<protein>
    <recommendedName>
        <fullName evidence="3">Transcription initiation factor TFIID subunit 8</fullName>
    </recommendedName>
</protein>
<dbReference type="Proteomes" id="UP000053317">
    <property type="component" value="Unassembled WGS sequence"/>
</dbReference>
<feature type="compositionally biased region" description="Basic and acidic residues" evidence="7">
    <location>
        <begin position="69"/>
        <end position="81"/>
    </location>
</feature>
<feature type="region of interest" description="Disordered" evidence="7">
    <location>
        <begin position="38"/>
        <end position="110"/>
    </location>
</feature>
<accession>A0A0G2GVP6</accession>
<evidence type="ECO:0000256" key="6">
    <source>
        <dbReference type="ARBA" id="ARBA00023242"/>
    </source>
</evidence>
<evidence type="ECO:0000256" key="3">
    <source>
        <dbReference type="ARBA" id="ARBA00017307"/>
    </source>
</evidence>
<evidence type="ECO:0000256" key="7">
    <source>
        <dbReference type="SAM" id="MobiDB-lite"/>
    </source>
</evidence>
<feature type="domain" description="Transcription factor TFIID subunit 8 C-terminal" evidence="8">
    <location>
        <begin position="84"/>
        <end position="131"/>
    </location>
</feature>
<organism evidence="9 10">
    <name type="scientific">Phaeomoniella chlamydospora</name>
    <name type="common">Phaeoacremonium chlamydosporum</name>
    <dbReference type="NCBI Taxonomy" id="158046"/>
    <lineage>
        <taxon>Eukaryota</taxon>
        <taxon>Fungi</taxon>
        <taxon>Dikarya</taxon>
        <taxon>Ascomycota</taxon>
        <taxon>Pezizomycotina</taxon>
        <taxon>Eurotiomycetes</taxon>
        <taxon>Chaetothyriomycetidae</taxon>
        <taxon>Phaeomoniellales</taxon>
        <taxon>Phaeomoniellaceae</taxon>
        <taxon>Phaeomoniella</taxon>
    </lineage>
</organism>
<dbReference type="PANTHER" id="PTHR46469:SF1">
    <property type="entry name" value="TRANSCRIPTION INITIATION FACTOR TFIID SUBUNIT 8"/>
    <property type="match status" value="1"/>
</dbReference>
<keyword evidence="5" id="KW-0804">Transcription</keyword>
<feature type="compositionally biased region" description="Pro residues" evidence="7">
    <location>
        <begin position="47"/>
        <end position="57"/>
    </location>
</feature>
<evidence type="ECO:0000256" key="5">
    <source>
        <dbReference type="ARBA" id="ARBA00023163"/>
    </source>
</evidence>
<dbReference type="OrthoDB" id="2193813at2759"/>
<reference evidence="9 10" key="2">
    <citation type="submission" date="2015-05" db="EMBL/GenBank/DDBJ databases">
        <authorList>
            <person name="Morales-Cruz A."/>
            <person name="Amrine K.C."/>
            <person name="Cantu D."/>
        </authorList>
    </citation>
    <scope>NUCLEOTIDE SEQUENCE [LARGE SCALE GENOMIC DNA]</scope>
    <source>
        <strain evidence="9">UCRPC4</strain>
    </source>
</reference>
<feature type="region of interest" description="Disordered" evidence="7">
    <location>
        <begin position="216"/>
        <end position="248"/>
    </location>
</feature>
<dbReference type="PANTHER" id="PTHR46469">
    <property type="entry name" value="TRANSCRIPTION INITIATION FACTOR TFIID SUBUNIT 8"/>
    <property type="match status" value="1"/>
</dbReference>
<evidence type="ECO:0000259" key="8">
    <source>
        <dbReference type="Pfam" id="PF10406"/>
    </source>
</evidence>
<name>A0A0G2GVP6_PHACM</name>
<feature type="compositionally biased region" description="Basic and acidic residues" evidence="7">
    <location>
        <begin position="235"/>
        <end position="248"/>
    </location>
</feature>
<comment type="similarity">
    <text evidence="2">Belongs to the TAF8 family.</text>
</comment>
<keyword evidence="4" id="KW-0805">Transcription regulation</keyword>
<reference evidence="9 10" key="1">
    <citation type="submission" date="2015-05" db="EMBL/GenBank/DDBJ databases">
        <title>Distinctive expansion of gene families associated with plant cell wall degradation and secondary metabolism in the genomes of grapevine trunk pathogens.</title>
        <authorList>
            <person name="Lawrence D.P."/>
            <person name="Travadon R."/>
            <person name="Rolshausen P.E."/>
            <person name="Baumgartner K."/>
        </authorList>
    </citation>
    <scope>NUCLEOTIDE SEQUENCE [LARGE SCALE GENOMIC DNA]</scope>
    <source>
        <strain evidence="9">UCRPC4</strain>
    </source>
</reference>
<gene>
    <name evidence="9" type="ORF">UCRPC4_g01123</name>
</gene>
<sequence length="248" mass="28468">MLACRRVQPLYVDFEWAFERTKVPEPYREDKLPFEELEHDLRTPFNPNLPPLLPTPPPDDKQPPSLDDLALRRNGTADRKNGFVPLSFPALPAPHAYKQSEVYPKREDDPRKIRELATEEGRMGEQALRKLAGATRMETKVDVEEGQKRVAGNKYGWSRPGKKEIPMEEMFENTMQSLMRQEMNEHPELKIKGEELKFELGPIVNWERRYYMQPNVSGVRKSGNSADSNAGSSTKGRDVLKTDAMDLS</sequence>